<proteinExistence type="predicted"/>
<name>A0A183TXW7_TOXCA</name>
<sequence>LENASSATTKCFTLLIRAIGDHEGRRFIIFSSRRRGLLCLFALSSTSVLFCRLLYWDLFQLRILSLKA</sequence>
<keyword evidence="1" id="KW-0472">Membrane</keyword>
<accession>A0A183TXW7</accession>
<evidence type="ECO:0000313" key="2">
    <source>
        <dbReference type="Proteomes" id="UP000050794"/>
    </source>
</evidence>
<protein>
    <submittedName>
        <fullName evidence="3">Ovule protein</fullName>
    </submittedName>
</protein>
<organism evidence="2 3">
    <name type="scientific">Toxocara canis</name>
    <name type="common">Canine roundworm</name>
    <dbReference type="NCBI Taxonomy" id="6265"/>
    <lineage>
        <taxon>Eukaryota</taxon>
        <taxon>Metazoa</taxon>
        <taxon>Ecdysozoa</taxon>
        <taxon>Nematoda</taxon>
        <taxon>Chromadorea</taxon>
        <taxon>Rhabditida</taxon>
        <taxon>Spirurina</taxon>
        <taxon>Ascaridomorpha</taxon>
        <taxon>Ascaridoidea</taxon>
        <taxon>Toxocaridae</taxon>
        <taxon>Toxocara</taxon>
    </lineage>
</organism>
<keyword evidence="1" id="KW-0812">Transmembrane</keyword>
<feature type="transmembrane region" description="Helical" evidence="1">
    <location>
        <begin position="36"/>
        <end position="55"/>
    </location>
</feature>
<dbReference type="WBParaSite" id="TCNE_0000108601-mRNA-1">
    <property type="protein sequence ID" value="TCNE_0000108601-mRNA-1"/>
    <property type="gene ID" value="TCNE_0000108601"/>
</dbReference>
<evidence type="ECO:0000313" key="3">
    <source>
        <dbReference type="WBParaSite" id="TCNE_0000108601-mRNA-1"/>
    </source>
</evidence>
<dbReference type="AlphaFoldDB" id="A0A183TXW7"/>
<reference evidence="3" key="1">
    <citation type="submission" date="2016-06" db="UniProtKB">
        <authorList>
            <consortium name="WormBaseParasite"/>
        </authorList>
    </citation>
    <scope>IDENTIFICATION</scope>
</reference>
<evidence type="ECO:0000256" key="1">
    <source>
        <dbReference type="SAM" id="Phobius"/>
    </source>
</evidence>
<keyword evidence="2" id="KW-1185">Reference proteome</keyword>
<dbReference type="Proteomes" id="UP000050794">
    <property type="component" value="Unassembled WGS sequence"/>
</dbReference>
<keyword evidence="1" id="KW-1133">Transmembrane helix</keyword>